<dbReference type="RefSeq" id="XP_007604601.1">
    <property type="nucleotide sequence ID" value="XM_007604539.1"/>
</dbReference>
<feature type="domain" description="RNA polymerase beta subunit protrusion" evidence="11">
    <location>
        <begin position="37"/>
        <end position="414"/>
    </location>
</feature>
<dbReference type="Gene3D" id="3.90.1100.10">
    <property type="match status" value="1"/>
</dbReference>
<feature type="domain" description="RNA polymerase Rpb2" evidence="9">
    <location>
        <begin position="981"/>
        <end position="1062"/>
    </location>
</feature>
<dbReference type="Gene3D" id="3.90.1070.20">
    <property type="match status" value="1"/>
</dbReference>
<evidence type="ECO:0000259" key="8">
    <source>
        <dbReference type="Pfam" id="PF00562"/>
    </source>
</evidence>
<dbReference type="InterPro" id="IPR015712">
    <property type="entry name" value="DNA-dir_RNA_pol_su2"/>
</dbReference>
<dbReference type="Pfam" id="PF04565">
    <property type="entry name" value="RNA_pol_Rpb2_3"/>
    <property type="match status" value="1"/>
</dbReference>
<sequence length="1066" mass="122162">MKSEETGDMHINQFNALFDKEILLNTVVNTPPFEISGLRLSFDGLEIHKPFRIQKGKNSKDTRTVDRRLLPKDCREQNLTYGGSVFLKIKLEYRGNVIFNEYKDAGVFPVMLRSCMCNLNGSQNLYELGEDPKEPGGYFIIDGYDRMVRFHVAQKRNFIFAHQKKSKDSTYTDYSVSIRSVSEEQIGQKNEIKYCADGNMHFKIYVNKRVYLIPVTLLLRALANCTDEEIFVALGSDQRILAMLARMKDYPCYSQKECLDYLGARFKPILKIENYEECGRHFIDRVVLPHLSKFEDKYLLIIEAIKKLFRCYDGKIQPDDVDVPSNFELYTELQLIPICFREKLNEIKRSFMTKIMYFLRNRVSTTDSTTSFNVSEAAELTGELSDLQLEKIKKHFESLDFDIGLKMKRFLSTGNITTVCCSDLLQNSSFTVLAERINIWRFTSHFASVSRGTFFSNLKITSIRKLRPESWGFFCPINTPDGAPCGLLFHLSQSCFVSDKSYVFDDMILYDFGVVAPHRGYNTGVPVFYNGKLSGTTNDPSGLAKSLREYRAKSGLCFEVCYEYGKGIDESVCIFDSYSNLYRKVFNVRLKREEWIGLKEQVFLNIKLSKYVTKDAYSKYDREAENEDTFEFEYREIDNTNIFSSIAACIPFSDHNPSPRNMYQCQMTKQAMGVACFNQQFRTDGKNFFVSYLQSPMVRTGAYSTFEEFPIGINCIVAVLSYTAYDMEDAVVINKSSTERGLFGAFIYKNEKFELEKNAHIDFTPFKGARIETDDVLVRYVHPDLGTRTIKYHGAESGFVEAVRIFSRDVPCVTITLRIQRNPTIGDKFCSRHGQKGVCSMFWQEIDMPFTEYGLRPDIIINPHAFPSRMTIGMLLESICGKSAMALGKIQDASPFIKNVAFDESDPKSIGEELKKCGFNYYGNEPMYSGVTGTEFRTDIFIGPVYYQRLRHMVNDKYQVRTSGAVVATTHQPVGGRKNKGGIRFGEMEKDALIAHGVSFALQDRLMNCSDRTEFTYCSDCKTILFTGKDYCSCGSKSLMRVAMPYVFKYLCCELLSMNVKLVFDV</sequence>
<dbReference type="PROSITE" id="PS01166">
    <property type="entry name" value="RNA_POL_BETA"/>
    <property type="match status" value="1"/>
</dbReference>
<evidence type="ECO:0000256" key="5">
    <source>
        <dbReference type="ARBA" id="ARBA00023163"/>
    </source>
</evidence>
<organism evidence="13 14">
    <name type="scientific">Vittaforma corneae (strain ATCC 50505)</name>
    <name type="common">Microsporidian parasite</name>
    <name type="synonym">Nosema corneum</name>
    <dbReference type="NCBI Taxonomy" id="993615"/>
    <lineage>
        <taxon>Eukaryota</taxon>
        <taxon>Fungi</taxon>
        <taxon>Fungi incertae sedis</taxon>
        <taxon>Microsporidia</taxon>
        <taxon>Nosematidae</taxon>
        <taxon>Vittaforma</taxon>
    </lineage>
</organism>
<dbReference type="InterPro" id="IPR007644">
    <property type="entry name" value="RNA_pol_bsu_protrusion"/>
</dbReference>
<accession>L2GLN7</accession>
<dbReference type="FunCoup" id="L2GLN7">
    <property type="interactions" value="123"/>
</dbReference>
<reference evidence="14" key="1">
    <citation type="submission" date="2011-05" db="EMBL/GenBank/DDBJ databases">
        <title>The genome sequence of Vittaforma corneae strain ATCC 50505.</title>
        <authorList>
            <consortium name="The Broad Institute Genome Sequencing Platform"/>
            <person name="Cuomo C."/>
            <person name="Didier E."/>
            <person name="Bowers L."/>
            <person name="Young S.K."/>
            <person name="Zeng Q."/>
            <person name="Gargeya S."/>
            <person name="Fitzgerald M."/>
            <person name="Haas B."/>
            <person name="Abouelleil A."/>
            <person name="Alvarado L."/>
            <person name="Arachchi H.M."/>
            <person name="Berlin A."/>
            <person name="Chapman S.B."/>
            <person name="Gearin G."/>
            <person name="Goldberg J."/>
            <person name="Griggs A."/>
            <person name="Gujja S."/>
            <person name="Hansen M."/>
            <person name="Heiman D."/>
            <person name="Howarth C."/>
            <person name="Larimer J."/>
            <person name="Lui A."/>
            <person name="MacDonald P.J.P."/>
            <person name="McCowen C."/>
            <person name="Montmayeur A."/>
            <person name="Murphy C."/>
            <person name="Neiman D."/>
            <person name="Pearson M."/>
            <person name="Priest M."/>
            <person name="Roberts A."/>
            <person name="Saif S."/>
            <person name="Shea T."/>
            <person name="Sisk P."/>
            <person name="Stolte C."/>
            <person name="Sykes S."/>
            <person name="Wortman J."/>
            <person name="Nusbaum C."/>
            <person name="Birren B."/>
        </authorList>
    </citation>
    <scope>NUCLEOTIDE SEQUENCE [LARGE SCALE GENOMIC DNA]</scope>
    <source>
        <strain evidence="14">ATCC 50505</strain>
    </source>
</reference>
<keyword evidence="4 7" id="KW-0548">Nucleotidyltransferase</keyword>
<dbReference type="InterPro" id="IPR007121">
    <property type="entry name" value="RNA_pol_bsu_CS"/>
</dbReference>
<dbReference type="EC" id="2.7.7.6" evidence="7"/>
<evidence type="ECO:0000259" key="9">
    <source>
        <dbReference type="Pfam" id="PF04560"/>
    </source>
</evidence>
<dbReference type="Pfam" id="PF04561">
    <property type="entry name" value="RNA_pol_Rpb2_2"/>
    <property type="match status" value="1"/>
</dbReference>
<dbReference type="Pfam" id="PF04560">
    <property type="entry name" value="RNA_pol_Rpb2_7"/>
    <property type="match status" value="1"/>
</dbReference>
<dbReference type="Gene3D" id="2.40.50.150">
    <property type="match status" value="1"/>
</dbReference>
<dbReference type="Proteomes" id="UP000011082">
    <property type="component" value="Unassembled WGS sequence"/>
</dbReference>
<dbReference type="CDD" id="cd00653">
    <property type="entry name" value="RNA_pol_B_RPB2"/>
    <property type="match status" value="1"/>
</dbReference>
<evidence type="ECO:0000259" key="11">
    <source>
        <dbReference type="Pfam" id="PF04563"/>
    </source>
</evidence>
<dbReference type="AlphaFoldDB" id="L2GLN7"/>
<evidence type="ECO:0000256" key="3">
    <source>
        <dbReference type="ARBA" id="ARBA00022679"/>
    </source>
</evidence>
<dbReference type="InParanoid" id="L2GLN7"/>
<proteinExistence type="inferred from homology"/>
<keyword evidence="14" id="KW-1185">Reference proteome</keyword>
<dbReference type="STRING" id="993615.L2GLN7"/>
<evidence type="ECO:0000256" key="2">
    <source>
        <dbReference type="ARBA" id="ARBA00022478"/>
    </source>
</evidence>
<gene>
    <name evidence="13" type="ORF">VICG_01155</name>
</gene>
<comment type="function">
    <text evidence="7">DNA-dependent RNA polymerase catalyzes the transcription of DNA into RNA using the four ribonucleoside triphosphates as substrates.</text>
</comment>
<dbReference type="EMBL" id="JH370138">
    <property type="protein sequence ID" value="ELA41803.1"/>
    <property type="molecule type" value="Genomic_DNA"/>
</dbReference>
<dbReference type="InterPro" id="IPR007641">
    <property type="entry name" value="RNA_pol_Rpb2_7"/>
</dbReference>
<dbReference type="FunFam" id="2.40.270.10:FF:000011">
    <property type="entry name" value="DNA-directed RNA polymerase subunit beta"/>
    <property type="match status" value="1"/>
</dbReference>
<evidence type="ECO:0000259" key="12">
    <source>
        <dbReference type="Pfam" id="PF04565"/>
    </source>
</evidence>
<name>L2GLN7_VITCO</name>
<dbReference type="GeneID" id="19881866"/>
<evidence type="ECO:0000256" key="4">
    <source>
        <dbReference type="ARBA" id="ARBA00022695"/>
    </source>
</evidence>
<dbReference type="GO" id="GO:0032549">
    <property type="term" value="F:ribonucleoside binding"/>
    <property type="evidence" value="ECO:0007669"/>
    <property type="project" value="InterPro"/>
</dbReference>
<dbReference type="InterPro" id="IPR037033">
    <property type="entry name" value="DNA-dir_RNAP_su2_hyb_sf"/>
</dbReference>
<keyword evidence="2 7" id="KW-0240">DNA-directed RNA polymerase</keyword>
<dbReference type="PANTHER" id="PTHR20856">
    <property type="entry name" value="DNA-DIRECTED RNA POLYMERASE I SUBUNIT 2"/>
    <property type="match status" value="1"/>
</dbReference>
<dbReference type="GO" id="GO:0000428">
    <property type="term" value="C:DNA-directed RNA polymerase complex"/>
    <property type="evidence" value="ECO:0007669"/>
    <property type="project" value="UniProtKB-KW"/>
</dbReference>
<evidence type="ECO:0000313" key="13">
    <source>
        <dbReference type="EMBL" id="ELA41803.1"/>
    </source>
</evidence>
<dbReference type="GO" id="GO:0006351">
    <property type="term" value="P:DNA-templated transcription"/>
    <property type="evidence" value="ECO:0007669"/>
    <property type="project" value="InterPro"/>
</dbReference>
<dbReference type="Gene3D" id="2.40.270.10">
    <property type="entry name" value="DNA-directed RNA polymerase, subunit 2, domain 6"/>
    <property type="match status" value="1"/>
</dbReference>
<evidence type="ECO:0000259" key="10">
    <source>
        <dbReference type="Pfam" id="PF04561"/>
    </source>
</evidence>
<dbReference type="OrthoDB" id="10248617at2759"/>
<dbReference type="InterPro" id="IPR007120">
    <property type="entry name" value="DNA-dir_RNAP_su2_dom"/>
</dbReference>
<dbReference type="SUPFAM" id="SSF64484">
    <property type="entry name" value="beta and beta-prime subunits of DNA dependent RNA-polymerase"/>
    <property type="match status" value="1"/>
</dbReference>
<comment type="catalytic activity">
    <reaction evidence="7">
        <text>RNA(n) + a ribonucleoside 5'-triphosphate = RNA(n+1) + diphosphate</text>
        <dbReference type="Rhea" id="RHEA:21248"/>
        <dbReference type="Rhea" id="RHEA-COMP:14527"/>
        <dbReference type="Rhea" id="RHEA-COMP:17342"/>
        <dbReference type="ChEBI" id="CHEBI:33019"/>
        <dbReference type="ChEBI" id="CHEBI:61557"/>
        <dbReference type="ChEBI" id="CHEBI:140395"/>
        <dbReference type="EC" id="2.7.7.6"/>
    </reaction>
</comment>
<dbReference type="Gene3D" id="3.90.1800.10">
    <property type="entry name" value="RNA polymerase alpha subunit dimerisation domain"/>
    <property type="match status" value="1"/>
</dbReference>
<dbReference type="InterPro" id="IPR007642">
    <property type="entry name" value="RNA_pol_Rpb2_2"/>
</dbReference>
<feature type="domain" description="RNA polymerase Rpb2" evidence="12">
    <location>
        <begin position="433"/>
        <end position="497"/>
    </location>
</feature>
<dbReference type="Pfam" id="PF00562">
    <property type="entry name" value="RNA_pol_Rpb2_6"/>
    <property type="match status" value="2"/>
</dbReference>
<dbReference type="GO" id="GO:0003677">
    <property type="term" value="F:DNA binding"/>
    <property type="evidence" value="ECO:0007669"/>
    <property type="project" value="InterPro"/>
</dbReference>
<comment type="similarity">
    <text evidence="1 6">Belongs to the RNA polymerase beta chain family.</text>
</comment>
<keyword evidence="5 7" id="KW-0804">Transcription</keyword>
<feature type="domain" description="RNA polymerase Rpb2" evidence="10">
    <location>
        <begin position="156"/>
        <end position="322"/>
    </location>
</feature>
<evidence type="ECO:0000256" key="6">
    <source>
        <dbReference type="RuleBase" id="RU000434"/>
    </source>
</evidence>
<dbReference type="InterPro" id="IPR037034">
    <property type="entry name" value="RNA_pol_Rpb2_2_sf"/>
</dbReference>
<dbReference type="InterPro" id="IPR014724">
    <property type="entry name" value="RNA_pol_RPB2_OB-fold"/>
</dbReference>
<evidence type="ECO:0000256" key="1">
    <source>
        <dbReference type="ARBA" id="ARBA00006835"/>
    </source>
</evidence>
<evidence type="ECO:0000256" key="7">
    <source>
        <dbReference type="RuleBase" id="RU363031"/>
    </source>
</evidence>
<dbReference type="OMA" id="FFGVVHY"/>
<protein>
    <recommendedName>
        <fullName evidence="7">DNA-directed RNA polymerase subunit beta</fullName>
        <ecNumber evidence="7">2.7.7.6</ecNumber>
    </recommendedName>
</protein>
<keyword evidence="3 7" id="KW-0808">Transferase</keyword>
<dbReference type="HOGENOM" id="CLU_000524_5_1_1"/>
<feature type="domain" description="DNA-directed RNA polymerase subunit 2 hybrid-binding" evidence="8">
    <location>
        <begin position="646"/>
        <end position="758"/>
    </location>
</feature>
<dbReference type="Pfam" id="PF04563">
    <property type="entry name" value="RNA_pol_Rpb2_1"/>
    <property type="match status" value="1"/>
</dbReference>
<dbReference type="GO" id="GO:0003899">
    <property type="term" value="F:DNA-directed RNA polymerase activity"/>
    <property type="evidence" value="ECO:0007669"/>
    <property type="project" value="UniProtKB-EC"/>
</dbReference>
<dbReference type="Gene3D" id="3.90.1110.10">
    <property type="entry name" value="RNA polymerase Rpb2, domain 2"/>
    <property type="match status" value="1"/>
</dbReference>
<feature type="domain" description="DNA-directed RNA polymerase subunit 2 hybrid-binding" evidence="8">
    <location>
        <begin position="787"/>
        <end position="978"/>
    </location>
</feature>
<dbReference type="InterPro" id="IPR007645">
    <property type="entry name" value="RNA_pol_Rpb2_3"/>
</dbReference>
<evidence type="ECO:0000313" key="14">
    <source>
        <dbReference type="Proteomes" id="UP000011082"/>
    </source>
</evidence>
<dbReference type="VEuPathDB" id="MicrosporidiaDB:VICG_01155"/>